<organism evidence="2 3">
    <name type="scientific">Plasmodium falciparum (isolate 7G8)</name>
    <dbReference type="NCBI Taxonomy" id="57266"/>
    <lineage>
        <taxon>Eukaryota</taxon>
        <taxon>Sar</taxon>
        <taxon>Alveolata</taxon>
        <taxon>Apicomplexa</taxon>
        <taxon>Aconoidasida</taxon>
        <taxon>Haemosporida</taxon>
        <taxon>Plasmodiidae</taxon>
        <taxon>Plasmodium</taxon>
        <taxon>Plasmodium (Laverania)</taxon>
    </lineage>
</organism>
<keyword evidence="1" id="KW-0812">Transmembrane</keyword>
<accession>W7F5X6</accession>
<protein>
    <submittedName>
        <fullName evidence="2">Uncharacterized protein</fullName>
    </submittedName>
</protein>
<keyword evidence="1" id="KW-0472">Membrane</keyword>
<evidence type="ECO:0000256" key="1">
    <source>
        <dbReference type="SAM" id="Phobius"/>
    </source>
</evidence>
<name>W7F5X6_PLAF8</name>
<dbReference type="EMBL" id="KE123623">
    <property type="protein sequence ID" value="EUR70230.1"/>
    <property type="molecule type" value="Genomic_DNA"/>
</dbReference>
<evidence type="ECO:0000313" key="3">
    <source>
        <dbReference type="Proteomes" id="UP000030688"/>
    </source>
</evidence>
<keyword evidence="1" id="KW-1133">Transmembrane helix</keyword>
<evidence type="ECO:0000313" key="2">
    <source>
        <dbReference type="EMBL" id="EUR70230.1"/>
    </source>
</evidence>
<proteinExistence type="predicted"/>
<feature type="transmembrane region" description="Helical" evidence="1">
    <location>
        <begin position="12"/>
        <end position="29"/>
    </location>
</feature>
<dbReference type="Proteomes" id="UP000030688">
    <property type="component" value="Unassembled WGS sequence"/>
</dbReference>
<gene>
    <name evidence="2" type="ORF">PFBG_03458</name>
</gene>
<feature type="transmembrane region" description="Helical" evidence="1">
    <location>
        <begin position="41"/>
        <end position="60"/>
    </location>
</feature>
<reference evidence="2 3" key="2">
    <citation type="submission" date="2013-02" db="EMBL/GenBank/DDBJ databases">
        <title>The Genome Sequence of Plasmodium falciparum 7G8.</title>
        <authorList>
            <consortium name="The Broad Institute Genome Sequencing Platform"/>
            <consortium name="The Broad Institute Genome Sequencing Center for Infectious Disease"/>
            <person name="Neafsey D."/>
            <person name="Cheeseman I."/>
            <person name="Volkman S."/>
            <person name="Adams J."/>
            <person name="Walker B."/>
            <person name="Young S.K."/>
            <person name="Zeng Q."/>
            <person name="Gargeya S."/>
            <person name="Fitzgerald M."/>
            <person name="Haas B."/>
            <person name="Abouelleil A."/>
            <person name="Alvarado L."/>
            <person name="Arachchi H.M."/>
            <person name="Berlin A.M."/>
            <person name="Chapman S.B."/>
            <person name="Dewar J."/>
            <person name="Goldberg J."/>
            <person name="Griggs A."/>
            <person name="Gujja S."/>
            <person name="Hansen M."/>
            <person name="Howarth C."/>
            <person name="Imamovic A."/>
            <person name="Larimer J."/>
            <person name="McCowan C."/>
            <person name="Murphy C."/>
            <person name="Neiman D."/>
            <person name="Pearson M."/>
            <person name="Priest M."/>
            <person name="Roberts A."/>
            <person name="Saif S."/>
            <person name="Shea T."/>
            <person name="Sisk P."/>
            <person name="Sykes S."/>
            <person name="Wortman J."/>
            <person name="Nusbaum C."/>
            <person name="Birren B."/>
        </authorList>
    </citation>
    <scope>NUCLEOTIDE SEQUENCE [LARGE SCALE GENOMIC DNA]</scope>
    <source>
        <strain evidence="2 3">7G8</strain>
    </source>
</reference>
<sequence length="75" mass="9709">MYQFLRYKWVDYLIDKIIFYITQYIKYIYITYNKNSEHLHFWLYLIQFFTNIALYCYYLSYNILYSYKKIIYLLN</sequence>
<dbReference type="AlphaFoldDB" id="W7F5X6"/>
<reference evidence="3" key="1">
    <citation type="submission" date="2007-11" db="EMBL/GenBank/DDBJ databases">
        <authorList>
            <consortium name="The Broad Institute Genome Sequencing Platform"/>
            <person name="Volkman S.K."/>
            <person name="Daily J.P."/>
            <person name="Sarr O."/>
            <person name="Ndiaye D."/>
            <person name="Ndir O."/>
            <person name="Mboup S."/>
            <person name="Lukens A."/>
            <person name="Stange-Thomann N."/>
            <person name="Mauceli E."/>
            <person name="Gnerre S."/>
            <person name="Jaffe D."/>
            <person name="Zainoun J."/>
            <person name="Wiegand R.C."/>
            <person name="Birren B."/>
            <person name="Galagan J."/>
            <person name="Lander E."/>
            <person name="Wirth D.F."/>
        </authorList>
    </citation>
    <scope>NUCLEOTIDE SEQUENCE [LARGE SCALE GENOMIC DNA]</scope>
    <source>
        <strain evidence="3">7G8</strain>
    </source>
</reference>